<dbReference type="RefSeq" id="WP_217945573.1">
    <property type="nucleotide sequence ID" value="NZ_JAHTGR010000019.1"/>
</dbReference>
<proteinExistence type="predicted"/>
<dbReference type="EMBL" id="JALJZU010000007">
    <property type="protein sequence ID" value="MCP2009902.1"/>
    <property type="molecule type" value="Genomic_DNA"/>
</dbReference>
<dbReference type="EMBL" id="JAHTGR010000019">
    <property type="protein sequence ID" value="MBV6324652.1"/>
    <property type="molecule type" value="Genomic_DNA"/>
</dbReference>
<keyword evidence="7" id="KW-1185">Reference proteome</keyword>
<evidence type="ECO:0000313" key="4">
    <source>
        <dbReference type="EMBL" id="MBV6324652.1"/>
    </source>
</evidence>
<evidence type="ECO:0000313" key="6">
    <source>
        <dbReference type="Proteomes" id="UP001155901"/>
    </source>
</evidence>
<evidence type="ECO:0000256" key="1">
    <source>
        <dbReference type="SAM" id="Phobius"/>
    </source>
</evidence>
<comment type="caution">
    <text evidence="4">The sequence shown here is derived from an EMBL/GenBank/DDBJ whole genome shotgun (WGS) entry which is preliminary data.</text>
</comment>
<keyword evidence="2" id="KW-0732">Signal</keyword>
<feature type="signal peptide" evidence="2">
    <location>
        <begin position="1"/>
        <end position="25"/>
    </location>
</feature>
<dbReference type="AlphaFoldDB" id="A0AA41H9R3"/>
<dbReference type="Proteomes" id="UP001162889">
    <property type="component" value="Unassembled WGS sequence"/>
</dbReference>
<accession>A0AA41H9R3</accession>
<dbReference type="NCBIfam" id="TIGR02595">
    <property type="entry name" value="PEP_CTERM"/>
    <property type="match status" value="1"/>
</dbReference>
<evidence type="ECO:0000313" key="5">
    <source>
        <dbReference type="EMBL" id="MCP2009902.1"/>
    </source>
</evidence>
<gene>
    <name evidence="4" type="ORF">KVP70_27360</name>
    <name evidence="5" type="ORF">L1274_003634</name>
</gene>
<protein>
    <submittedName>
        <fullName evidence="4">PEP-CTERM sorting domain-containing protein</fullName>
    </submittedName>
</protein>
<feature type="transmembrane region" description="Helical" evidence="1">
    <location>
        <begin position="276"/>
        <end position="300"/>
    </location>
</feature>
<reference evidence="4" key="1">
    <citation type="submission" date="2021-07" db="EMBL/GenBank/DDBJ databases">
        <title>Characterization of violacein-producing bacteria and related species.</title>
        <authorList>
            <person name="Wilson H.S."/>
            <person name="De Leon M.E."/>
        </authorList>
    </citation>
    <scope>NUCLEOTIDE SEQUENCE</scope>
    <source>
        <strain evidence="4">HSC-15S17</strain>
    </source>
</reference>
<feature type="domain" description="Ice-binding protein C-terminal" evidence="3">
    <location>
        <begin position="280"/>
        <end position="303"/>
    </location>
</feature>
<evidence type="ECO:0000313" key="7">
    <source>
        <dbReference type="Proteomes" id="UP001162889"/>
    </source>
</evidence>
<sequence length="306" mass="31112">MNNVKPAIAAAMLTTALAGAPPAHAGPMVGLDPTGQHAYSTYADLWTNVTNTAMATNFTPGAPAAPGLLPSPSVVRSQMVIGTMSQNAAIVTPGGLNTGFELSAVVRFQELVDSQTATSAHFRLPDSQASAIDVDLLHAGVQNIAFYLDRFTSGTASRAVAGDGDGTVRCYGAGQTSDGCGVGDPDGDGVLVMSGRLVALEANVATAGDLSTGAFDMRYRIDFVDARYLDLASGAVFQNNVTGAATMPSLYAPAAMWDGTPPAGVPLMKFDGSGSFALAAVPEPATLALLGIGLAGVVLARRRPPL</sequence>
<organism evidence="4 6">
    <name type="scientific">Duganella violaceipulchra</name>
    <dbReference type="NCBI Taxonomy" id="2849652"/>
    <lineage>
        <taxon>Bacteria</taxon>
        <taxon>Pseudomonadati</taxon>
        <taxon>Pseudomonadota</taxon>
        <taxon>Betaproteobacteria</taxon>
        <taxon>Burkholderiales</taxon>
        <taxon>Oxalobacteraceae</taxon>
        <taxon>Telluria group</taxon>
        <taxon>Duganella</taxon>
    </lineage>
</organism>
<evidence type="ECO:0000256" key="2">
    <source>
        <dbReference type="SAM" id="SignalP"/>
    </source>
</evidence>
<keyword evidence="1" id="KW-0472">Membrane</keyword>
<dbReference type="InterPro" id="IPR013424">
    <property type="entry name" value="Ice-binding_C"/>
</dbReference>
<keyword evidence="1" id="KW-0812">Transmembrane</keyword>
<dbReference type="Pfam" id="PF07589">
    <property type="entry name" value="PEP-CTERM"/>
    <property type="match status" value="1"/>
</dbReference>
<name>A0AA41H9R3_9BURK</name>
<reference evidence="5" key="2">
    <citation type="submission" date="2022-03" db="EMBL/GenBank/DDBJ databases">
        <title>Genome Encyclopedia of Bacteria and Archaea VI: Functional Genomics of Type Strains.</title>
        <authorList>
            <person name="Whitman W."/>
        </authorList>
    </citation>
    <scope>NUCLEOTIDE SEQUENCE</scope>
    <source>
        <strain evidence="5">HSC-15S17</strain>
    </source>
</reference>
<feature type="chain" id="PRO_5041214247" evidence="2">
    <location>
        <begin position="26"/>
        <end position="306"/>
    </location>
</feature>
<evidence type="ECO:0000259" key="3">
    <source>
        <dbReference type="Pfam" id="PF07589"/>
    </source>
</evidence>
<dbReference type="Proteomes" id="UP001155901">
    <property type="component" value="Unassembled WGS sequence"/>
</dbReference>
<keyword evidence="1" id="KW-1133">Transmembrane helix</keyword>